<gene>
    <name evidence="3" type="ORF">AsFPU1_3613</name>
</gene>
<dbReference type="GO" id="GO:0005737">
    <property type="term" value="C:cytoplasm"/>
    <property type="evidence" value="ECO:0007669"/>
    <property type="project" value="InterPro"/>
</dbReference>
<keyword evidence="1" id="KW-0378">Hydrolase</keyword>
<dbReference type="CDD" id="cd07067">
    <property type="entry name" value="HP_PGM_like"/>
    <property type="match status" value="1"/>
</dbReference>
<dbReference type="SMART" id="SM00855">
    <property type="entry name" value="PGAM"/>
    <property type="match status" value="1"/>
</dbReference>
<dbReference type="PANTHER" id="PTHR20935">
    <property type="entry name" value="PHOSPHOGLYCERATE MUTASE-RELATED"/>
    <property type="match status" value="1"/>
</dbReference>
<dbReference type="InterPro" id="IPR013078">
    <property type="entry name" value="His_Pase_superF_clade-1"/>
</dbReference>
<dbReference type="Pfam" id="PF00300">
    <property type="entry name" value="His_Phos_1"/>
    <property type="match status" value="1"/>
</dbReference>
<reference evidence="4" key="1">
    <citation type="submission" date="2017-05" db="EMBL/GenBank/DDBJ databases">
        <title>Physiological properties and genetic analysis related to exopolysaccharide production of fresh-water unicellular cyanobacterium Aphanothece sacrum, Suizenji Nori, that has been cultured as a food source in Japan.</title>
        <authorList>
            <person name="Kanesaki Y."/>
            <person name="Yoshikawa S."/>
            <person name="Ohki K."/>
        </authorList>
    </citation>
    <scope>NUCLEOTIDE SEQUENCE [LARGE SCALE GENOMIC DNA]</scope>
    <source>
        <strain evidence="4">FPU1</strain>
    </source>
</reference>
<dbReference type="Proteomes" id="UP000287247">
    <property type="component" value="Unassembled WGS sequence"/>
</dbReference>
<feature type="binding site" evidence="2">
    <location>
        <position position="64"/>
    </location>
    <ligand>
        <name>substrate</name>
    </ligand>
</feature>
<keyword evidence="4" id="KW-1185">Reference proteome</keyword>
<evidence type="ECO:0000256" key="2">
    <source>
        <dbReference type="PIRSR" id="PIRSR613078-2"/>
    </source>
</evidence>
<evidence type="ECO:0000313" key="4">
    <source>
        <dbReference type="Proteomes" id="UP000287247"/>
    </source>
</evidence>
<sequence length="171" mass="19145">MTKQAIMTQIYLIRHGIAVERNEDIKDETRPLTDKGRQKTTEIGQKLGEMGVKFDIILSSPLVRAWETAEILQKAKLSEKISEFAPLAPGGSLQAWVNWWLNSCYNKDEHSLALVGHQPDLGEWAELLIWGSSRDKITVKKAGIIGLTLPQTVTPIGQGELFLLTSPKWLL</sequence>
<organism evidence="3 4">
    <name type="scientific">Aphanothece sacrum FPU1</name>
    <dbReference type="NCBI Taxonomy" id="1920663"/>
    <lineage>
        <taxon>Bacteria</taxon>
        <taxon>Bacillati</taxon>
        <taxon>Cyanobacteriota</taxon>
        <taxon>Cyanophyceae</taxon>
        <taxon>Oscillatoriophycideae</taxon>
        <taxon>Chroococcales</taxon>
        <taxon>Aphanothecaceae</taxon>
        <taxon>Aphanothece</taxon>
    </lineage>
</organism>
<dbReference type="InterPro" id="IPR004449">
    <property type="entry name" value="SixA"/>
</dbReference>
<protein>
    <submittedName>
        <fullName evidence="3">Phosphohistidine phosphatase</fullName>
    </submittedName>
</protein>
<dbReference type="NCBIfam" id="TIGR00249">
    <property type="entry name" value="sixA"/>
    <property type="match status" value="1"/>
</dbReference>
<comment type="caution">
    <text evidence="3">The sequence shown here is derived from an EMBL/GenBank/DDBJ whole genome shotgun (WGS) entry which is preliminary data.</text>
</comment>
<name>A0A401ILR3_APHSA</name>
<dbReference type="GO" id="GO:0101006">
    <property type="term" value="F:protein histidine phosphatase activity"/>
    <property type="evidence" value="ECO:0007669"/>
    <property type="project" value="InterPro"/>
</dbReference>
<dbReference type="SUPFAM" id="SSF53254">
    <property type="entry name" value="Phosphoglycerate mutase-like"/>
    <property type="match status" value="1"/>
</dbReference>
<dbReference type="InterPro" id="IPR029033">
    <property type="entry name" value="His_PPase_superfam"/>
</dbReference>
<dbReference type="Gene3D" id="3.40.50.1240">
    <property type="entry name" value="Phosphoglycerate mutase-like"/>
    <property type="match status" value="1"/>
</dbReference>
<dbReference type="EMBL" id="BDQK01000016">
    <property type="protein sequence ID" value="GBF82185.1"/>
    <property type="molecule type" value="Genomic_DNA"/>
</dbReference>
<dbReference type="InterPro" id="IPR051021">
    <property type="entry name" value="Mito_Ser/Thr_phosphatase"/>
</dbReference>
<evidence type="ECO:0000256" key="1">
    <source>
        <dbReference type="ARBA" id="ARBA00022801"/>
    </source>
</evidence>
<proteinExistence type="predicted"/>
<dbReference type="AlphaFoldDB" id="A0A401ILR3"/>
<accession>A0A401ILR3</accession>
<evidence type="ECO:0000313" key="3">
    <source>
        <dbReference type="EMBL" id="GBF82185.1"/>
    </source>
</evidence>